<feature type="compositionally biased region" description="Basic and acidic residues" evidence="1">
    <location>
        <begin position="87"/>
        <end position="96"/>
    </location>
</feature>
<evidence type="ECO:0000256" key="1">
    <source>
        <dbReference type="SAM" id="MobiDB-lite"/>
    </source>
</evidence>
<sequence>MLAGPPTRRGRPCPLSPPARGGALQPPPPPPEPCTLPLRLPRGRDKPPSPPPWAKTPLPGEGLQPPAPRRVPPILLGGGSPNSGATRPHELGGERCCPETFFAPSFFA</sequence>
<comment type="caution">
    <text evidence="2">The sequence shown here is derived from an EMBL/GenBank/DDBJ whole genome shotgun (WGS) entry which is preliminary data.</text>
</comment>
<organism evidence="2 3">
    <name type="scientific">Lonchura striata</name>
    <name type="common">white-rumped munia</name>
    <dbReference type="NCBI Taxonomy" id="40157"/>
    <lineage>
        <taxon>Eukaryota</taxon>
        <taxon>Metazoa</taxon>
        <taxon>Chordata</taxon>
        <taxon>Craniata</taxon>
        <taxon>Vertebrata</taxon>
        <taxon>Euteleostomi</taxon>
        <taxon>Archelosauria</taxon>
        <taxon>Archosauria</taxon>
        <taxon>Dinosauria</taxon>
        <taxon>Saurischia</taxon>
        <taxon>Theropoda</taxon>
        <taxon>Coelurosauria</taxon>
        <taxon>Aves</taxon>
        <taxon>Neognathae</taxon>
        <taxon>Neoaves</taxon>
        <taxon>Telluraves</taxon>
        <taxon>Australaves</taxon>
        <taxon>Passeriformes</taxon>
        <taxon>Passeroidea</taxon>
        <taxon>Estrildidae</taxon>
        <taxon>Estrildinae</taxon>
        <taxon>Lonchura</taxon>
    </lineage>
</organism>
<dbReference type="Proteomes" id="UP000197619">
    <property type="component" value="Unassembled WGS sequence"/>
</dbReference>
<evidence type="ECO:0000313" key="2">
    <source>
        <dbReference type="EMBL" id="OWK58044.1"/>
    </source>
</evidence>
<protein>
    <submittedName>
        <fullName evidence="2">Uncharacterized protein</fullName>
    </submittedName>
</protein>
<dbReference type="EMBL" id="MUZQ01000110">
    <property type="protein sequence ID" value="OWK58044.1"/>
    <property type="molecule type" value="Genomic_DNA"/>
</dbReference>
<gene>
    <name evidence="2" type="ORF">RLOC_00004059</name>
</gene>
<dbReference type="AlphaFoldDB" id="A0A218UW51"/>
<feature type="compositionally biased region" description="Pro residues" evidence="1">
    <location>
        <begin position="25"/>
        <end position="34"/>
    </location>
</feature>
<proteinExistence type="predicted"/>
<name>A0A218UW51_9PASE</name>
<feature type="region of interest" description="Disordered" evidence="1">
    <location>
        <begin position="1"/>
        <end position="96"/>
    </location>
</feature>
<accession>A0A218UW51</accession>
<evidence type="ECO:0000313" key="3">
    <source>
        <dbReference type="Proteomes" id="UP000197619"/>
    </source>
</evidence>
<reference evidence="2 3" key="1">
    <citation type="submission" date="2017-05" db="EMBL/GenBank/DDBJ databases">
        <title>Genome of assembly of the Bengalese finch, Lonchura striata domestica.</title>
        <authorList>
            <person name="Colquitt B.M."/>
            <person name="Brainard M.S."/>
        </authorList>
    </citation>
    <scope>NUCLEOTIDE SEQUENCE [LARGE SCALE GENOMIC DNA]</scope>
    <source>
        <strain evidence="2">White83orange57</strain>
    </source>
</reference>
<keyword evidence="3" id="KW-1185">Reference proteome</keyword>